<evidence type="ECO:0000256" key="3">
    <source>
        <dbReference type="SAM" id="Phobius"/>
    </source>
</evidence>
<dbReference type="Proteomes" id="UP001500403">
    <property type="component" value="Unassembled WGS sequence"/>
</dbReference>
<evidence type="ECO:0000256" key="2">
    <source>
        <dbReference type="SAM" id="MobiDB-lite"/>
    </source>
</evidence>
<keyword evidence="3" id="KW-0812">Transmembrane</keyword>
<dbReference type="EMBL" id="BAAAUD010000016">
    <property type="protein sequence ID" value="GAA2932662.1"/>
    <property type="molecule type" value="Genomic_DNA"/>
</dbReference>
<sequence>MTPASRGGRPRADLRRWLGRGALAVSLALVPQLIVPTGYDFAPTAEAAAREFPDPPKPKIDKVLPFTAKKHATPKDQAAPAARKTRERLDKTRWPKAGSASLSLGTGKQVKHQAGGLPITLVPAPASRRAAAKASDSATAVKGAVKVRLHDRKAAQKAGVNGVLLALSPEKKLSTGGKLRFSLDYSSFSDAYGGSYGTRLKLIQLPACALTTPDKPSCLTHKPLASTNNPVEQTLTADFQPTALTSAQPMLLAATASASGGGGDFGATPLGPSATWEAGGSTGDFNWNYPLRMPPSTGPGPSLSLAYNSASVDGRTAAENNQTSVVGEGFSFTESYIERKYATCKDDGQSGKGDLCWKYANATLVLNGKATELVNDCDTTTACTTAAKSEAAGGTWRLKGDDASKVEHLVGASNGDNNGEYWKVTTPDGTQYYFGKHKLPGWSDNGTAADDPVTDSTWTAPVFGNNTGEPCHGTDFNASECTQAWKWNLDYVVDTHGNAMSHWYGKETNNYAKSGIADPGTQYVRGGYLKRVEYGQREGHLFDQKAAQRVTFNYAQRCVVTNGCTSLTEDTKQNWPDVPFDQICGDGKACTGLTGPSFFTRYRMAYMNTYVWDTGSAAYRNIDNWTFNHSFPDTGDASSPSLWLTSITARGKAGADADDLAMPSVTFGSVQMPNHVEGGGDTLRYIKHRIRTITSETGAKIEVNYSDPQCIRGTKMPAAADDNNLRCFPVYYSQSGATPELDWFHKYVITSVTQYDTTGAGEPQESYYTYDGGAGWAYADDEGLSKEKYRTWSQWRGYPKVTTTAGDTTGPRGKTVSLYMRGLDGDKKLAAGTARDEKVTDSTGTTIEDSRQYAGFVRETITYNGTDEVGGTINDPWSHRTASHAYSWGTTEAWFVQSGTVRARQATASGTRTVKATTEYDTTYGMPTRVNDQGDTDKTGDETCTTTSYARNTQAWIVDTPSRVESYAVACGTTPSLPKDSLTDTTVAYDNQTVGTAPTKGDATATYRVSGYTLGKPDYQKARATVFDTLGRSTATTDALNRTTRTDYTPDDTGYGPLTKTVVTDPKGFTTTTDSDPAWGATTKSTDTNGKTTEWTYDSLGRVSAVWKPNRSRPLGDTASIRYAYSITKDKASSVRTDVLKADGTAYNSAYQIYDAMLRPRQQQSPAANGGRVISETLYDDRGLGYLTNADIHDTATPTGALANTLPGSTPASTETVYDGAGRPTTSVFKVYNQEKWRTSTAHQGDRVANTAAPGGMGTMTIANAQGKTIERREYAGPDPTGSDYTTTKYTYTPRGEIATITGPDNAKWTYTYDVRGRAVETTDPDKGKTASTYNDADQVLTTTTTVDGQSKTLIYDYDDLGRTIGTWDGTKDNAHQLTKYTYDTVAKGLPSSAIRYVGGTTGKIYASQITGYDALYKPTSVKTVLAATDPLVEAGAPQTFTTSTAYNWDGTVQNTVLPAVGGLPIETVAYNYNPLGMPTGVQGSMDYVRSVGYSPLGEVEETLLGTSTTAKQLQILNRYEEGTRRLTNTHTLDQTNTGYTSDTDYTYDPSGNVTSVINKAGTDDAQCFAYDGHRRLTEAWTPASGDCAQTRSATQLGGPAPYWNSWTYKTGGLRDTQTVHAASGDSTTNYTYPPVSTTGAGQPHTLTSTTTGTKSNTYEYDELGRTTQRPGPTAVQNLTYNAEGKLAKTTEGATTTDYLYDASGSLLIRRGTNNTVLYLPGGQELHYDAATKKFSGQRYYSAGDGTALRTNTGLNWIIDDHHGTASMTVDAATQKVTHRYTKPFGENRGTNPTSWPDDKGFLGKPADTATGLTHIGAREYDSAIGRFLSVDPIFAPEDHESLNGYAYANNTPVTLSDPTGLRPEGACGGSGSCVVGKTKKGEPKYETWTYTGNGGWSWGWYTHTQSTYTYQHHTYTVASTVSYTRNSGTARNGGTTVKFERPVLKVGPKRPGGSQCRSCWAMGTNPHYDASANDLPARPPLATWQKIVLGVITAVAVAVIAAPVIVAVGESCLVAAIVCAEVASEAIAGGGGTTGAVAASGATAGGVAVYRRGWAYRQENNLHIPKLKTPGGRTLSDHAAERVAGSGPGRPPTSLDVIDHILDNANKVKYDPVRDTIQVRATHLPGKPFVAVSGSDPNHVVTVMIPKHVELP</sequence>
<feature type="domain" description="Teneurin-like YD-shell" evidence="4">
    <location>
        <begin position="1654"/>
        <end position="1854"/>
    </location>
</feature>
<dbReference type="InterPro" id="IPR056823">
    <property type="entry name" value="TEN-like_YD-shell"/>
</dbReference>
<evidence type="ECO:0000259" key="4">
    <source>
        <dbReference type="Pfam" id="PF25023"/>
    </source>
</evidence>
<accession>A0ABN3WZZ0</accession>
<feature type="compositionally biased region" description="Low complexity" evidence="2">
    <location>
        <begin position="1646"/>
        <end position="1658"/>
    </location>
</feature>
<feature type="region of interest" description="Disordered" evidence="2">
    <location>
        <begin position="1635"/>
        <end position="1658"/>
    </location>
</feature>
<feature type="region of interest" description="Disordered" evidence="2">
    <location>
        <begin position="1201"/>
        <end position="1223"/>
    </location>
</feature>
<organism evidence="5 6">
    <name type="scientific">Streptomyces enissocaesilis</name>
    <dbReference type="NCBI Taxonomy" id="332589"/>
    <lineage>
        <taxon>Bacteria</taxon>
        <taxon>Bacillati</taxon>
        <taxon>Actinomycetota</taxon>
        <taxon>Actinomycetes</taxon>
        <taxon>Kitasatosporales</taxon>
        <taxon>Streptomycetaceae</taxon>
        <taxon>Streptomyces</taxon>
        <taxon>Streptomyces rochei group</taxon>
    </lineage>
</organism>
<dbReference type="PANTHER" id="PTHR32305">
    <property type="match status" value="1"/>
</dbReference>
<gene>
    <name evidence="5" type="ORF">GCM10010446_16800</name>
</gene>
<dbReference type="PANTHER" id="PTHR32305:SF17">
    <property type="entry name" value="TRNA NUCLEASE WAPA"/>
    <property type="match status" value="1"/>
</dbReference>
<evidence type="ECO:0000256" key="1">
    <source>
        <dbReference type="ARBA" id="ARBA00022737"/>
    </source>
</evidence>
<feature type="compositionally biased region" description="Polar residues" evidence="2">
    <location>
        <begin position="1206"/>
        <end position="1216"/>
    </location>
</feature>
<comment type="caution">
    <text evidence="5">The sequence shown here is derived from an EMBL/GenBank/DDBJ whole genome shotgun (WGS) entry which is preliminary data.</text>
</comment>
<dbReference type="InterPro" id="IPR022385">
    <property type="entry name" value="Rhs_assc_core"/>
</dbReference>
<dbReference type="Gene3D" id="2.180.10.10">
    <property type="entry name" value="RHS repeat-associated core"/>
    <property type="match status" value="2"/>
</dbReference>
<reference evidence="5 6" key="1">
    <citation type="journal article" date="2019" name="Int. J. Syst. Evol. Microbiol.">
        <title>The Global Catalogue of Microorganisms (GCM) 10K type strain sequencing project: providing services to taxonomists for standard genome sequencing and annotation.</title>
        <authorList>
            <consortium name="The Broad Institute Genomics Platform"/>
            <consortium name="The Broad Institute Genome Sequencing Center for Infectious Disease"/>
            <person name="Wu L."/>
            <person name="Ma J."/>
        </authorList>
    </citation>
    <scope>NUCLEOTIDE SEQUENCE [LARGE SCALE GENOMIC DNA]</scope>
    <source>
        <strain evidence="5 6">JCM 9088</strain>
    </source>
</reference>
<dbReference type="InterPro" id="IPR031325">
    <property type="entry name" value="RHS_repeat"/>
</dbReference>
<name>A0ABN3WZZ0_9ACTN</name>
<dbReference type="NCBIfam" id="TIGR01643">
    <property type="entry name" value="YD_repeat_2x"/>
    <property type="match status" value="2"/>
</dbReference>
<proteinExistence type="predicted"/>
<dbReference type="InterPro" id="IPR050708">
    <property type="entry name" value="T6SS_VgrG/RHS"/>
</dbReference>
<keyword evidence="3" id="KW-0472">Membrane</keyword>
<feature type="region of interest" description="Disordered" evidence="2">
    <location>
        <begin position="1066"/>
        <end position="1087"/>
    </location>
</feature>
<feature type="region of interest" description="Disordered" evidence="2">
    <location>
        <begin position="1240"/>
        <end position="1260"/>
    </location>
</feature>
<evidence type="ECO:0000313" key="6">
    <source>
        <dbReference type="Proteomes" id="UP001500403"/>
    </source>
</evidence>
<dbReference type="InterPro" id="IPR006530">
    <property type="entry name" value="YD"/>
</dbReference>
<keyword evidence="1" id="KW-0677">Repeat</keyword>
<evidence type="ECO:0000313" key="5">
    <source>
        <dbReference type="EMBL" id="GAA2932662.1"/>
    </source>
</evidence>
<protein>
    <submittedName>
        <fullName evidence="5">RHS repeat-associated core domain-containing protein</fullName>
    </submittedName>
</protein>
<keyword evidence="6" id="KW-1185">Reference proteome</keyword>
<feature type="region of interest" description="Disordered" evidence="2">
    <location>
        <begin position="70"/>
        <end position="89"/>
    </location>
</feature>
<dbReference type="NCBIfam" id="TIGR03696">
    <property type="entry name" value="Rhs_assc_core"/>
    <property type="match status" value="1"/>
</dbReference>
<dbReference type="Pfam" id="PF05593">
    <property type="entry name" value="RHS_repeat"/>
    <property type="match status" value="2"/>
</dbReference>
<feature type="transmembrane region" description="Helical" evidence="3">
    <location>
        <begin position="1988"/>
        <end position="2009"/>
    </location>
</feature>
<dbReference type="RefSeq" id="WP_344493003.1">
    <property type="nucleotide sequence ID" value="NZ_BAAAUD010000016.1"/>
</dbReference>
<dbReference type="Pfam" id="PF25023">
    <property type="entry name" value="TEN_YD-shell"/>
    <property type="match status" value="1"/>
</dbReference>
<keyword evidence="3" id="KW-1133">Transmembrane helix</keyword>